<keyword evidence="2" id="KW-1185">Reference proteome</keyword>
<comment type="caution">
    <text evidence="1">The sequence shown here is derived from an EMBL/GenBank/DDBJ whole genome shotgun (WGS) entry which is preliminary data.</text>
</comment>
<protein>
    <submittedName>
        <fullName evidence="1">Uncharacterized protein</fullName>
    </submittedName>
</protein>
<gene>
    <name evidence="1" type="ORF">XH99_00670</name>
</gene>
<dbReference type="AlphaFoldDB" id="A0A4Q0SJH8"/>
<evidence type="ECO:0000313" key="1">
    <source>
        <dbReference type="EMBL" id="RXH38628.1"/>
    </source>
</evidence>
<dbReference type="RefSeq" id="WP_128916084.1">
    <property type="nucleotide sequence ID" value="NZ_LBJQ01000003.1"/>
</dbReference>
<reference evidence="1 2" key="1">
    <citation type="submission" date="2015-04" db="EMBL/GenBank/DDBJ databases">
        <title>Comparative genomics of rhizobia nodulating Arachis hypogaea in China.</title>
        <authorList>
            <person name="Li Y."/>
        </authorList>
    </citation>
    <scope>NUCLEOTIDE SEQUENCE [LARGE SCALE GENOMIC DNA]</scope>
    <source>
        <strain evidence="1 2">CCBAU 51757</strain>
    </source>
</reference>
<accession>A0A4Q0SJH8</accession>
<evidence type="ECO:0000313" key="2">
    <source>
        <dbReference type="Proteomes" id="UP000289546"/>
    </source>
</evidence>
<sequence>MVGVRIGEGTTEIVILGHGLTFSETVELSPGIHLDPTVPPIDLEAAFSSSEGLTDYLTAVAATRLANFCLRVTGETGRDLIAKAWNALWLFHLLSLACSNPCFSLCVIANGKSEKYTAANRNVVLTASPVIAQASAEQIAWAKDNLEKFEELVGNEAFSSAMRCYGNAHYLFDLDTRVMLLWAGIEGLLGVDAELSRRVALYAALLHPGTPEEKGAYYNDVRKAYVIRSSAVHGGRANQTKLKAGYESASKILVGLLMRCVELGRVPASAELDTLAVAQNLR</sequence>
<dbReference type="EMBL" id="LBJQ01000003">
    <property type="protein sequence ID" value="RXH38628.1"/>
    <property type="molecule type" value="Genomic_DNA"/>
</dbReference>
<dbReference type="Proteomes" id="UP000289546">
    <property type="component" value="Unassembled WGS sequence"/>
</dbReference>
<proteinExistence type="predicted"/>
<name>A0A4Q0SJH8_9BRAD</name>
<organism evidence="1 2">
    <name type="scientific">Bradyrhizobium nanningense</name>
    <dbReference type="NCBI Taxonomy" id="1325118"/>
    <lineage>
        <taxon>Bacteria</taxon>
        <taxon>Pseudomonadati</taxon>
        <taxon>Pseudomonadota</taxon>
        <taxon>Alphaproteobacteria</taxon>
        <taxon>Hyphomicrobiales</taxon>
        <taxon>Nitrobacteraceae</taxon>
        <taxon>Bradyrhizobium</taxon>
    </lineage>
</organism>